<evidence type="ECO:0000313" key="3">
    <source>
        <dbReference type="EMBL" id="KAK7943062.1"/>
    </source>
</evidence>
<dbReference type="EMBL" id="JAQQWE010000008">
    <property type="protein sequence ID" value="KAK7943062.1"/>
    <property type="molecule type" value="Genomic_DNA"/>
</dbReference>
<dbReference type="CDD" id="cd11577">
    <property type="entry name" value="GH71"/>
    <property type="match status" value="1"/>
</dbReference>
<sequence>MRLYQVLPVLAALMGASLAEAKEVFAHYMLGNVASFSQADWEKDIQLAQDSGIDGFALNMAADAEALATNWPSAEKAFKAAEAKNFKLFFSFDYLGGGIPWTAADVTKYTNNWKGSPAYFKRDNRPLVSTFEGVDNRNDWTQIKADTQAFFMPDYSSLGAEVAAAAPGVDGLFSWDAWPKGASDKSDEVDNYYISQLKGKPYMMPVSPWFFTNLPNYDKNRLWRGDDLWYDRWQQVMEVKPDYVEIITWNDFGESHYIGPLDSRQYGAFRGGNAPYNYVEGLSHDGWRLFLPYLIKQYKTGSASINKEGLMAWYRTQPGKACATGGTAGNANYEPHMEPYDVVQDNIFFSALLNSDADYTVSVNGTNIELPQQKWRNTPGGGSGIYHASVPYHGHRGPVVVTISRNGQQVAQVKGGSITDACNGHPENWNAWVGSDPVVGTPGSGTNPTTPPTTTTAAPPPPSTTTATPPPSNDRPCVAGTGEGNYSGLCRYACGYNYCPPEVCRCTRRATNAVSAPPTTGQKGYPAVGVKDHCSYLGLCSYAWDHGYVDNTAACGPDPAGAEGC</sequence>
<dbReference type="Pfam" id="PF03659">
    <property type="entry name" value="Glyco_hydro_71"/>
    <property type="match status" value="1"/>
</dbReference>
<feature type="signal peptide" evidence="2">
    <location>
        <begin position="1"/>
        <end position="21"/>
    </location>
</feature>
<name>A0ABR1PZ89_9PEZI</name>
<feature type="chain" id="PRO_5047207976" evidence="2">
    <location>
        <begin position="22"/>
        <end position="565"/>
    </location>
</feature>
<protein>
    <submittedName>
        <fullName evidence="3">Glucan endo-1-3-alpha-glucosidase agn1</fullName>
    </submittedName>
</protein>
<accession>A0ABR1PZ89</accession>
<dbReference type="RefSeq" id="XP_066695093.1">
    <property type="nucleotide sequence ID" value="XM_066848397.1"/>
</dbReference>
<keyword evidence="2" id="KW-0732">Signal</keyword>
<organism evidence="3 4">
    <name type="scientific">Apiospora aurea</name>
    <dbReference type="NCBI Taxonomy" id="335848"/>
    <lineage>
        <taxon>Eukaryota</taxon>
        <taxon>Fungi</taxon>
        <taxon>Dikarya</taxon>
        <taxon>Ascomycota</taxon>
        <taxon>Pezizomycotina</taxon>
        <taxon>Sordariomycetes</taxon>
        <taxon>Xylariomycetidae</taxon>
        <taxon>Amphisphaeriales</taxon>
        <taxon>Apiosporaceae</taxon>
        <taxon>Apiospora</taxon>
    </lineage>
</organism>
<dbReference type="GeneID" id="92081459"/>
<proteinExistence type="predicted"/>
<feature type="region of interest" description="Disordered" evidence="1">
    <location>
        <begin position="435"/>
        <end position="476"/>
    </location>
</feature>
<feature type="compositionally biased region" description="Pro residues" evidence="1">
    <location>
        <begin position="458"/>
        <end position="473"/>
    </location>
</feature>
<keyword evidence="4" id="KW-1185">Reference proteome</keyword>
<feature type="compositionally biased region" description="Low complexity" evidence="1">
    <location>
        <begin position="437"/>
        <end position="457"/>
    </location>
</feature>
<dbReference type="Proteomes" id="UP001391051">
    <property type="component" value="Unassembled WGS sequence"/>
</dbReference>
<evidence type="ECO:0000313" key="4">
    <source>
        <dbReference type="Proteomes" id="UP001391051"/>
    </source>
</evidence>
<dbReference type="Gene3D" id="3.20.20.80">
    <property type="entry name" value="Glycosidases"/>
    <property type="match status" value="1"/>
</dbReference>
<gene>
    <name evidence="3" type="ORF">PG986_012175</name>
</gene>
<dbReference type="InterPro" id="IPR005197">
    <property type="entry name" value="Glyco_hydro_71"/>
</dbReference>
<evidence type="ECO:0000256" key="2">
    <source>
        <dbReference type="SAM" id="SignalP"/>
    </source>
</evidence>
<comment type="caution">
    <text evidence="3">The sequence shown here is derived from an EMBL/GenBank/DDBJ whole genome shotgun (WGS) entry which is preliminary data.</text>
</comment>
<evidence type="ECO:0000256" key="1">
    <source>
        <dbReference type="SAM" id="MobiDB-lite"/>
    </source>
</evidence>
<reference evidence="3 4" key="1">
    <citation type="submission" date="2023-01" db="EMBL/GenBank/DDBJ databases">
        <title>Analysis of 21 Apiospora genomes using comparative genomics revels a genus with tremendous synthesis potential of carbohydrate active enzymes and secondary metabolites.</title>
        <authorList>
            <person name="Sorensen T."/>
        </authorList>
    </citation>
    <scope>NUCLEOTIDE SEQUENCE [LARGE SCALE GENOMIC DNA]</scope>
    <source>
        <strain evidence="3 4">CBS 24483</strain>
    </source>
</reference>